<protein>
    <submittedName>
        <fullName evidence="3">Uncharacterized protein</fullName>
    </submittedName>
</protein>
<reference evidence="3 4" key="1">
    <citation type="journal article" date="2018" name="Mol. Biol. Evol.">
        <title>Broad Genomic Sampling Reveals a Smut Pathogenic Ancestry of the Fungal Clade Ustilaginomycotina.</title>
        <authorList>
            <person name="Kijpornyongpan T."/>
            <person name="Mondo S.J."/>
            <person name="Barry K."/>
            <person name="Sandor L."/>
            <person name="Lee J."/>
            <person name="Lipzen A."/>
            <person name="Pangilinan J."/>
            <person name="LaButti K."/>
            <person name="Hainaut M."/>
            <person name="Henrissat B."/>
            <person name="Grigoriev I.V."/>
            <person name="Spatafora J.W."/>
            <person name="Aime M.C."/>
        </authorList>
    </citation>
    <scope>NUCLEOTIDE SEQUENCE [LARGE SCALE GENOMIC DNA]</scope>
    <source>
        <strain evidence="3 4">MCA 4186</strain>
    </source>
</reference>
<feature type="signal peptide" evidence="2">
    <location>
        <begin position="1"/>
        <end position="18"/>
    </location>
</feature>
<sequence length="202" mass="22263">MEARRLLGRLLTPWAAWAATSFALSCRRPARSGLDAALPALPRRGCQHPSFARARQHAQAQGARGSECEARRGARLYPHPLPALEPDTTLPSLQQRAGARRWSKRARRWREQRGARSKRYRRVQGHDSKPSIAEPRPASRELPRLKSSASSKVEKSRTIRPGCSAWPRAMPELEAVSGCGARCCRSGTACTALSGLTRQGIP</sequence>
<proteinExistence type="predicted"/>
<feature type="chain" id="PRO_5016399344" evidence="2">
    <location>
        <begin position="19"/>
        <end position="202"/>
    </location>
</feature>
<dbReference type="GeneID" id="37270663"/>
<evidence type="ECO:0000256" key="2">
    <source>
        <dbReference type="SAM" id="SignalP"/>
    </source>
</evidence>
<accession>A0A316Z3A7</accession>
<dbReference type="Proteomes" id="UP000245946">
    <property type="component" value="Unassembled WGS sequence"/>
</dbReference>
<organism evidence="3 4">
    <name type="scientific">Tilletiopsis washingtonensis</name>
    <dbReference type="NCBI Taxonomy" id="58919"/>
    <lineage>
        <taxon>Eukaryota</taxon>
        <taxon>Fungi</taxon>
        <taxon>Dikarya</taxon>
        <taxon>Basidiomycota</taxon>
        <taxon>Ustilaginomycotina</taxon>
        <taxon>Exobasidiomycetes</taxon>
        <taxon>Entylomatales</taxon>
        <taxon>Entylomatales incertae sedis</taxon>
        <taxon>Tilletiopsis</taxon>
    </lineage>
</organism>
<feature type="region of interest" description="Disordered" evidence="1">
    <location>
        <begin position="78"/>
        <end position="159"/>
    </location>
</feature>
<name>A0A316Z3A7_9BASI</name>
<dbReference type="EMBL" id="KZ819301">
    <property type="protein sequence ID" value="PWN96069.1"/>
    <property type="molecule type" value="Genomic_DNA"/>
</dbReference>
<evidence type="ECO:0000313" key="4">
    <source>
        <dbReference type="Proteomes" id="UP000245946"/>
    </source>
</evidence>
<keyword evidence="4" id="KW-1185">Reference proteome</keyword>
<dbReference type="AlphaFoldDB" id="A0A316Z3A7"/>
<evidence type="ECO:0000256" key="1">
    <source>
        <dbReference type="SAM" id="MobiDB-lite"/>
    </source>
</evidence>
<dbReference type="PROSITE" id="PS51257">
    <property type="entry name" value="PROKAR_LIPOPROTEIN"/>
    <property type="match status" value="1"/>
</dbReference>
<evidence type="ECO:0000313" key="3">
    <source>
        <dbReference type="EMBL" id="PWN96069.1"/>
    </source>
</evidence>
<gene>
    <name evidence="3" type="ORF">FA09DRAFT_331659</name>
</gene>
<feature type="compositionally biased region" description="Basic residues" evidence="1">
    <location>
        <begin position="98"/>
        <end position="108"/>
    </location>
</feature>
<keyword evidence="2" id="KW-0732">Signal</keyword>
<dbReference type="RefSeq" id="XP_025596348.1">
    <property type="nucleotide sequence ID" value="XM_025743119.1"/>
</dbReference>